<feature type="region of interest" description="Disordered" evidence="1">
    <location>
        <begin position="190"/>
        <end position="242"/>
    </location>
</feature>
<dbReference type="PANTHER" id="PTHR40628:SF1">
    <property type="entry name" value="CHROMO DOMAIN-CONTAINING PROTEIN"/>
    <property type="match status" value="1"/>
</dbReference>
<feature type="region of interest" description="Disordered" evidence="1">
    <location>
        <begin position="1"/>
        <end position="22"/>
    </location>
</feature>
<gene>
    <name evidence="2" type="ORF">T069G_02102</name>
</gene>
<accession>A0A9W9EEY0</accession>
<evidence type="ECO:0000256" key="1">
    <source>
        <dbReference type="SAM" id="MobiDB-lite"/>
    </source>
</evidence>
<name>A0A9W9EEY0_9HYPO</name>
<dbReference type="AlphaFoldDB" id="A0A9W9EEY0"/>
<dbReference type="PANTHER" id="PTHR40628">
    <property type="entry name" value="CHROMO DOMAIN-CONTAINING PROTEIN"/>
    <property type="match status" value="1"/>
</dbReference>
<dbReference type="EMBL" id="JAOPEN010000001">
    <property type="protein sequence ID" value="KAJ4865572.1"/>
    <property type="molecule type" value="Genomic_DNA"/>
</dbReference>
<feature type="region of interest" description="Disordered" evidence="1">
    <location>
        <begin position="130"/>
        <end position="155"/>
    </location>
</feature>
<evidence type="ECO:0000313" key="3">
    <source>
        <dbReference type="Proteomes" id="UP001140511"/>
    </source>
</evidence>
<comment type="caution">
    <text evidence="2">The sequence shown here is derived from an EMBL/GenBank/DDBJ whole genome shotgun (WGS) entry which is preliminary data.</text>
</comment>
<dbReference type="Proteomes" id="UP001140511">
    <property type="component" value="Unassembled WGS sequence"/>
</dbReference>
<organism evidence="2 3">
    <name type="scientific">Trichoderma breve</name>
    <dbReference type="NCBI Taxonomy" id="2034170"/>
    <lineage>
        <taxon>Eukaryota</taxon>
        <taxon>Fungi</taxon>
        <taxon>Dikarya</taxon>
        <taxon>Ascomycota</taxon>
        <taxon>Pezizomycotina</taxon>
        <taxon>Sordariomycetes</taxon>
        <taxon>Hypocreomycetidae</taxon>
        <taxon>Hypocreales</taxon>
        <taxon>Hypocreaceae</taxon>
        <taxon>Trichoderma</taxon>
    </lineage>
</organism>
<sequence length="242" mass="27454">MKRRANASEVSISHPPAKKIRPGINHDAATRVTWQGSPQGLRADWVFSNNSNVKWFTELTPFKSVTSSGAVEGVGTVNLPVKRDPDMRGPQAHHLLRLTNVLYTPSSEFNILGQSIFELAPSLTLGSTLKTKGTLEGQPDEVETKPRQRAGQQPYTAEEKAWLKKHYQGEYKFLMSYGLSIYDEEDREEGRAIMQAMISPDEDDDEEEEDNEKEEDEEEEEDDEDDDLIHPADFLFDKKERA</sequence>
<reference evidence="2" key="1">
    <citation type="submission" date="2022-09" db="EMBL/GenBank/DDBJ databases">
        <title>Chromosome-level assembly of Trichoderma breve T069, a fungus used in development of biopesticide product.</title>
        <authorList>
            <person name="Lin R."/>
            <person name="Liu T."/>
        </authorList>
    </citation>
    <scope>NUCLEOTIDE SEQUENCE</scope>
    <source>
        <strain evidence="2">T069</strain>
    </source>
</reference>
<keyword evidence="3" id="KW-1185">Reference proteome</keyword>
<feature type="compositionally biased region" description="Acidic residues" evidence="1">
    <location>
        <begin position="200"/>
        <end position="227"/>
    </location>
</feature>
<proteinExistence type="predicted"/>
<dbReference type="GeneID" id="80864000"/>
<dbReference type="RefSeq" id="XP_056034628.1">
    <property type="nucleotide sequence ID" value="XM_056169312.1"/>
</dbReference>
<protein>
    <submittedName>
        <fullName evidence="2">Uncharacterized protein</fullName>
    </submittedName>
</protein>
<evidence type="ECO:0000313" key="2">
    <source>
        <dbReference type="EMBL" id="KAJ4865572.1"/>
    </source>
</evidence>